<dbReference type="OrthoDB" id="1421367at2"/>
<dbReference type="STRING" id="688270.Celal_0986"/>
<dbReference type="SUPFAM" id="SSF55136">
    <property type="entry name" value="Probable bacterial effector-binding domain"/>
    <property type="match status" value="1"/>
</dbReference>
<dbReference type="HOGENOM" id="CLU_942300_0_0_10"/>
<keyword evidence="1" id="KW-0472">Membrane</keyword>
<accession>E6X500</accession>
<dbReference type="Proteomes" id="UP000008634">
    <property type="component" value="Chromosome"/>
</dbReference>
<protein>
    <submittedName>
        <fullName evidence="3">Transcription activator effector binding protein</fullName>
    </submittedName>
</protein>
<feature type="domain" description="AraC effector-binding" evidence="2">
    <location>
        <begin position="142"/>
        <end position="296"/>
    </location>
</feature>
<organism evidence="3 4">
    <name type="scientific">Cellulophaga algicola (strain DSM 14237 / IC166 / ACAM 630)</name>
    <dbReference type="NCBI Taxonomy" id="688270"/>
    <lineage>
        <taxon>Bacteria</taxon>
        <taxon>Pseudomonadati</taxon>
        <taxon>Bacteroidota</taxon>
        <taxon>Flavobacteriia</taxon>
        <taxon>Flavobacteriales</taxon>
        <taxon>Flavobacteriaceae</taxon>
        <taxon>Cellulophaga</taxon>
    </lineage>
</organism>
<dbReference type="RefSeq" id="WP_013549798.1">
    <property type="nucleotide sequence ID" value="NC_014934.1"/>
</dbReference>
<keyword evidence="1" id="KW-0812">Transmembrane</keyword>
<name>E6X500_CELAD</name>
<sequence length="298" mass="34715">MKKKIISILSIISIGGLIWYLFIKPYDYLVRFKTNTNVGVINQALKAWSNSYTDSKIQFSDNLNMLSQQIDLGEDTYTYEWVIEPTTDSTSFVKAYATDTKNSLINKLKIPFTETTIEKKVKENISEFNTYLIEHLKNFKVGTVVQEKLPSKYVAYVSIKTTQNKKVGGMMKNHPYLDNIMATNKIKPDGLPFIEVTYWNTKNDSIYYDFCYPIIKEDSLPYFKDIKYRRFEGGNMLKTEYNGNYITSDRAWYKLMNTAKSKNISVKKLPIEVFYTNPNFGGNELEWKAEIFMPIIIK</sequence>
<evidence type="ECO:0000259" key="2">
    <source>
        <dbReference type="SMART" id="SM00871"/>
    </source>
</evidence>
<proteinExistence type="predicted"/>
<dbReference type="eggNOG" id="COG4978">
    <property type="taxonomic scope" value="Bacteria"/>
</dbReference>
<keyword evidence="4" id="KW-1185">Reference proteome</keyword>
<evidence type="ECO:0000313" key="3">
    <source>
        <dbReference type="EMBL" id="ADV48311.1"/>
    </source>
</evidence>
<feature type="transmembrane region" description="Helical" evidence="1">
    <location>
        <begin position="6"/>
        <end position="23"/>
    </location>
</feature>
<dbReference type="KEGG" id="cao:Celal_0986"/>
<dbReference type="InterPro" id="IPR029442">
    <property type="entry name" value="GyrI-like"/>
</dbReference>
<evidence type="ECO:0000313" key="4">
    <source>
        <dbReference type="Proteomes" id="UP000008634"/>
    </source>
</evidence>
<dbReference type="EMBL" id="CP002453">
    <property type="protein sequence ID" value="ADV48311.1"/>
    <property type="molecule type" value="Genomic_DNA"/>
</dbReference>
<dbReference type="SMART" id="SM00871">
    <property type="entry name" value="AraC_E_bind"/>
    <property type="match status" value="1"/>
</dbReference>
<reference evidence="3 4" key="1">
    <citation type="journal article" date="2010" name="Stand. Genomic Sci.">
        <title>Complete genome sequence of Cellulophaga algicola type strain (IC166).</title>
        <authorList>
            <person name="Abt B."/>
            <person name="Lu M."/>
            <person name="Misra M."/>
            <person name="Han C."/>
            <person name="Nolan M."/>
            <person name="Lucas S."/>
            <person name="Hammon N."/>
            <person name="Deshpande S."/>
            <person name="Cheng J.F."/>
            <person name="Tapia R."/>
            <person name="Goodwin L."/>
            <person name="Pitluck S."/>
            <person name="Liolios K."/>
            <person name="Pagani I."/>
            <person name="Ivanova N."/>
            <person name="Mavromatis K."/>
            <person name="Ovchinikova G."/>
            <person name="Pati A."/>
            <person name="Chen A."/>
            <person name="Palaniappan K."/>
            <person name="Land M."/>
            <person name="Hauser L."/>
            <person name="Chang Y.J."/>
            <person name="Jeffries C.D."/>
            <person name="Detter J.C."/>
            <person name="Brambilla E."/>
            <person name="Rohde M."/>
            <person name="Tindall B.J."/>
            <person name="Goker M."/>
            <person name="Woyke T."/>
            <person name="Bristow J."/>
            <person name="Eisen J.A."/>
            <person name="Markowitz V."/>
            <person name="Hugenholtz P."/>
            <person name="Kyrpides N.C."/>
            <person name="Klenk H.P."/>
            <person name="Lapidus A."/>
        </authorList>
    </citation>
    <scope>NUCLEOTIDE SEQUENCE [LARGE SCALE GENOMIC DNA]</scope>
    <source>
        <strain evidence="4">DSM 14237 / IC166 / ACAM 630</strain>
    </source>
</reference>
<gene>
    <name evidence="3" type="ordered locus">Celal_0986</name>
</gene>
<dbReference type="InterPro" id="IPR011256">
    <property type="entry name" value="Reg_factor_effector_dom_sf"/>
</dbReference>
<evidence type="ECO:0000256" key="1">
    <source>
        <dbReference type="SAM" id="Phobius"/>
    </source>
</evidence>
<keyword evidence="1" id="KW-1133">Transmembrane helix</keyword>
<dbReference type="Gene3D" id="3.20.80.10">
    <property type="entry name" value="Regulatory factor, effector binding domain"/>
    <property type="match status" value="1"/>
</dbReference>
<dbReference type="InterPro" id="IPR010499">
    <property type="entry name" value="AraC_E-bd"/>
</dbReference>
<dbReference type="AlphaFoldDB" id="E6X500"/>
<dbReference type="Pfam" id="PF06445">
    <property type="entry name" value="GyrI-like"/>
    <property type="match status" value="1"/>
</dbReference>